<name>A0A7X0J599_9SPHI</name>
<feature type="coiled-coil region" evidence="1">
    <location>
        <begin position="333"/>
        <end position="360"/>
    </location>
</feature>
<dbReference type="EMBL" id="JACHCC010000007">
    <property type="protein sequence ID" value="MBB6500904.1"/>
    <property type="molecule type" value="Genomic_DNA"/>
</dbReference>
<evidence type="ECO:0000313" key="3">
    <source>
        <dbReference type="EMBL" id="MBB6500904.1"/>
    </source>
</evidence>
<dbReference type="AlphaFoldDB" id="A0A7X0J599"/>
<dbReference type="RefSeq" id="WP_184626142.1">
    <property type="nucleotide sequence ID" value="NZ_JACHCC010000007.1"/>
</dbReference>
<keyword evidence="1" id="KW-0175">Coiled coil</keyword>
<evidence type="ECO:0000313" key="4">
    <source>
        <dbReference type="Proteomes" id="UP000521017"/>
    </source>
</evidence>
<proteinExistence type="predicted"/>
<organism evidence="3 4">
    <name type="scientific">Pedobacter cryoconitis</name>
    <dbReference type="NCBI Taxonomy" id="188932"/>
    <lineage>
        <taxon>Bacteria</taxon>
        <taxon>Pseudomonadati</taxon>
        <taxon>Bacteroidota</taxon>
        <taxon>Sphingobacteriia</taxon>
        <taxon>Sphingobacteriales</taxon>
        <taxon>Sphingobacteriaceae</taxon>
        <taxon>Pedobacter</taxon>
    </lineage>
</organism>
<reference evidence="3 4" key="1">
    <citation type="submission" date="2020-08" db="EMBL/GenBank/DDBJ databases">
        <title>Genomic Encyclopedia of Type Strains, Phase IV (KMG-V): Genome sequencing to study the core and pangenomes of soil and plant-associated prokaryotes.</title>
        <authorList>
            <person name="Whitman W."/>
        </authorList>
    </citation>
    <scope>NUCLEOTIDE SEQUENCE [LARGE SCALE GENOMIC DNA]</scope>
    <source>
        <strain evidence="3 4">M2T3</strain>
    </source>
</reference>
<feature type="signal peptide" evidence="2">
    <location>
        <begin position="1"/>
        <end position="19"/>
    </location>
</feature>
<evidence type="ECO:0000256" key="2">
    <source>
        <dbReference type="SAM" id="SignalP"/>
    </source>
</evidence>
<accession>A0A7X0J599</accession>
<evidence type="ECO:0000256" key="1">
    <source>
        <dbReference type="SAM" id="Coils"/>
    </source>
</evidence>
<feature type="chain" id="PRO_5031121386" evidence="2">
    <location>
        <begin position="20"/>
        <end position="372"/>
    </location>
</feature>
<comment type="caution">
    <text evidence="3">The sequence shown here is derived from an EMBL/GenBank/DDBJ whole genome shotgun (WGS) entry which is preliminary data.</text>
</comment>
<sequence length="372" mass="40899">MKRLLLIILSMMAAGYSHAQNTFYWSPSGNGNAGLGTENPLNKLSIYEPNFNNTYVSVANNTVATLFGAAGTSFGLIGTASDHDLTFYTNLKENMRLTRNGNLGIGTQTPYNKLTIVNANTSDTYVTVENNTVGTLFGARGTQFGVVGTASNHDLAFYTNSKENMRLTSSGNVGIGTQTPDNKLTVFNANNNNTYVSVGNNIVGTFLGAGGAQFGIVGTTSNHDLTFYTNLKENMRLTSNGNVGIGIQNPLEKLAVNGNIRCKAIKVETANWPDYVFKSDYQMPTLSELKLYIDKHQHLPEFPSEQEVAKEGIELGEMNKLLVKKVEELTLYLLEKDKQVKEQNEKLNELQAYIMKSNAEFKQELQLLKAKK</sequence>
<gene>
    <name evidence="3" type="ORF">HDF25_003063</name>
</gene>
<dbReference type="Proteomes" id="UP000521017">
    <property type="component" value="Unassembled WGS sequence"/>
</dbReference>
<keyword evidence="2" id="KW-0732">Signal</keyword>
<protein>
    <submittedName>
        <fullName evidence="3">Multisubunit Na+/H+ antiporter MnhG subunit</fullName>
    </submittedName>
</protein>